<reference evidence="3" key="1">
    <citation type="submission" date="2021-01" db="EMBL/GenBank/DDBJ databases">
        <authorList>
            <person name="Corre E."/>
            <person name="Pelletier E."/>
            <person name="Niang G."/>
            <person name="Scheremetjew M."/>
            <person name="Finn R."/>
            <person name="Kale V."/>
            <person name="Holt S."/>
            <person name="Cochrane G."/>
            <person name="Meng A."/>
            <person name="Brown T."/>
            <person name="Cohen L."/>
        </authorList>
    </citation>
    <scope>NUCLEOTIDE SEQUENCE</scope>
    <source>
        <strain evidence="3">PLY182g</strain>
    </source>
</reference>
<gene>
    <name evidence="3" type="ORF">CPEL01642_LOCUS17571</name>
</gene>
<keyword evidence="2" id="KW-1133">Transmembrane helix</keyword>
<feature type="transmembrane region" description="Helical" evidence="2">
    <location>
        <begin position="42"/>
        <end position="61"/>
    </location>
</feature>
<accession>A0A7S0LIZ4</accession>
<feature type="compositionally biased region" description="Pro residues" evidence="1">
    <location>
        <begin position="12"/>
        <end position="25"/>
    </location>
</feature>
<protein>
    <submittedName>
        <fullName evidence="3">Uncharacterized protein</fullName>
    </submittedName>
</protein>
<keyword evidence="2" id="KW-0472">Membrane</keyword>
<name>A0A7S0LIZ4_9EUKA</name>
<evidence type="ECO:0000256" key="1">
    <source>
        <dbReference type="SAM" id="MobiDB-lite"/>
    </source>
</evidence>
<dbReference type="AlphaFoldDB" id="A0A7S0LIZ4"/>
<evidence type="ECO:0000313" key="3">
    <source>
        <dbReference type="EMBL" id="CAD8614190.1"/>
    </source>
</evidence>
<evidence type="ECO:0000256" key="2">
    <source>
        <dbReference type="SAM" id="Phobius"/>
    </source>
</evidence>
<feature type="region of interest" description="Disordered" evidence="1">
    <location>
        <begin position="1"/>
        <end position="33"/>
    </location>
</feature>
<organism evidence="3">
    <name type="scientific">Coccolithus braarudii</name>
    <dbReference type="NCBI Taxonomy" id="221442"/>
    <lineage>
        <taxon>Eukaryota</taxon>
        <taxon>Haptista</taxon>
        <taxon>Haptophyta</taxon>
        <taxon>Prymnesiophyceae</taxon>
        <taxon>Coccolithales</taxon>
        <taxon>Coccolithaceae</taxon>
        <taxon>Coccolithus</taxon>
    </lineage>
</organism>
<dbReference type="EMBL" id="HBEY01036889">
    <property type="protein sequence ID" value="CAD8614190.1"/>
    <property type="molecule type" value="Transcribed_RNA"/>
</dbReference>
<keyword evidence="2" id="KW-0812">Transmembrane</keyword>
<sequence length="101" mass="10923">MSEEFGDSGSGLPPPSSTSQPPSPPDVAGGGKRSELATTLGVALPCSIALVLGAVLLVWLYRRYRRRTRIARIWQQHIADCTRSINIDEADTTRTPFLANS</sequence>
<proteinExistence type="predicted"/>